<evidence type="ECO:0000256" key="1">
    <source>
        <dbReference type="SAM" id="MobiDB-lite"/>
    </source>
</evidence>
<dbReference type="CDD" id="cd00130">
    <property type="entry name" value="PAS"/>
    <property type="match status" value="1"/>
</dbReference>
<dbReference type="Gene3D" id="3.30.450.40">
    <property type="match status" value="1"/>
</dbReference>
<dbReference type="Pfam" id="PF00990">
    <property type="entry name" value="GGDEF"/>
    <property type="match status" value="1"/>
</dbReference>
<feature type="region of interest" description="Disordered" evidence="1">
    <location>
        <begin position="61"/>
        <end position="80"/>
    </location>
</feature>
<dbReference type="NCBIfam" id="TIGR00229">
    <property type="entry name" value="sensory_box"/>
    <property type="match status" value="1"/>
</dbReference>
<evidence type="ECO:0000259" key="2">
    <source>
        <dbReference type="PROSITE" id="PS50113"/>
    </source>
</evidence>
<protein>
    <submittedName>
        <fullName evidence="4">PAS domain S-box-containing protein/diguanylate cyclase (GGDEF) domain-containing protein</fullName>
    </submittedName>
</protein>
<dbReference type="InterPro" id="IPR000700">
    <property type="entry name" value="PAS-assoc_C"/>
</dbReference>
<sequence>MDTTSGAQGDGPADGAAEAAVRIARRALDAYPGGMILLDGLDRPLESGPRSDALLAALDRESRGGPREAGAPAEGADGLPAPLPASVRVLTARARETGGAVEEILSLPGENGPAWFRLTVLPLADAAARVLLLARDVTLERTLRAALVESRQRYKDFVEISTDFAWETGADGTFIFVSPRGALGHPAQRLVGRPPDDLVADYFGPGEIPFLTREPLEDVDVWLRGAAGSVACVRMSATPLFAPDGSWMGARGVGRDVTRERERDAALSRARNRDRILTYVVRAIRDEVDPGNMLAVAAETLGRGLGATVCQIFRLQEDRERDGKADAVPAADGTVTFVPGARWGDLGYVAAGPVLDRLRQRMGRMELEIGDWLVMAIPTFYRQALNGAVVLWRQRERGGWGEDDRLLIADIASQLGIAMEQITNHEHILRMSRTDALTGLFNRRAFFEEVDRRFRRLERDRSPAALIYLDLDNFKLVNDLRGHQTGDRVLHLLRDTLLGNTRPTDLVARLGGDEFAVWLEGATVEIAEAKARRLIEAAQTLRQWSGRDDRPLSLSLGVAVHDPARPETLAEMLARADEAMYSAKHTGKNAYRVAPPARPLAAVEPTPVVEGEAP</sequence>
<evidence type="ECO:0000313" key="5">
    <source>
        <dbReference type="Proteomes" id="UP000219621"/>
    </source>
</evidence>
<dbReference type="CDD" id="cd01949">
    <property type="entry name" value="GGDEF"/>
    <property type="match status" value="1"/>
</dbReference>
<dbReference type="InterPro" id="IPR043128">
    <property type="entry name" value="Rev_trsase/Diguanyl_cyclase"/>
</dbReference>
<gene>
    <name evidence="4" type="ORF">SAMN05421508_102259</name>
</gene>
<evidence type="ECO:0000313" key="4">
    <source>
        <dbReference type="EMBL" id="SOD92088.1"/>
    </source>
</evidence>
<dbReference type="InterPro" id="IPR000160">
    <property type="entry name" value="GGDEF_dom"/>
</dbReference>
<dbReference type="SUPFAM" id="SSF55785">
    <property type="entry name" value="PYP-like sensor domain (PAS domain)"/>
    <property type="match status" value="1"/>
</dbReference>
<accession>A0A286G9A1</accession>
<dbReference type="InterPro" id="IPR029787">
    <property type="entry name" value="Nucleotide_cyclase"/>
</dbReference>
<dbReference type="InterPro" id="IPR052155">
    <property type="entry name" value="Biofilm_reg_signaling"/>
</dbReference>
<dbReference type="SMART" id="SM00267">
    <property type="entry name" value="GGDEF"/>
    <property type="match status" value="1"/>
</dbReference>
<proteinExistence type="predicted"/>
<dbReference type="SUPFAM" id="SSF55073">
    <property type="entry name" value="Nucleotide cyclase"/>
    <property type="match status" value="1"/>
</dbReference>
<dbReference type="RefSeq" id="WP_097278021.1">
    <property type="nucleotide sequence ID" value="NZ_OCNJ01000002.1"/>
</dbReference>
<keyword evidence="5" id="KW-1185">Reference proteome</keyword>
<dbReference type="Gene3D" id="3.30.70.270">
    <property type="match status" value="1"/>
</dbReference>
<feature type="domain" description="GGDEF" evidence="3">
    <location>
        <begin position="462"/>
        <end position="596"/>
    </location>
</feature>
<dbReference type="EMBL" id="OCNJ01000002">
    <property type="protein sequence ID" value="SOD92088.1"/>
    <property type="molecule type" value="Genomic_DNA"/>
</dbReference>
<dbReference type="AlphaFoldDB" id="A0A286G9A1"/>
<dbReference type="PROSITE" id="PS50113">
    <property type="entry name" value="PAC"/>
    <property type="match status" value="1"/>
</dbReference>
<name>A0A286G9A1_9PROT</name>
<dbReference type="Pfam" id="PF08448">
    <property type="entry name" value="PAS_4"/>
    <property type="match status" value="1"/>
</dbReference>
<feature type="compositionally biased region" description="Low complexity" evidence="1">
    <location>
        <begin position="68"/>
        <end position="80"/>
    </location>
</feature>
<organism evidence="4 5">
    <name type="scientific">Caenispirillum bisanense</name>
    <dbReference type="NCBI Taxonomy" id="414052"/>
    <lineage>
        <taxon>Bacteria</taxon>
        <taxon>Pseudomonadati</taxon>
        <taxon>Pseudomonadota</taxon>
        <taxon>Alphaproteobacteria</taxon>
        <taxon>Rhodospirillales</taxon>
        <taxon>Novispirillaceae</taxon>
        <taxon>Caenispirillum</taxon>
    </lineage>
</organism>
<dbReference type="FunFam" id="3.30.70.270:FF:000001">
    <property type="entry name" value="Diguanylate cyclase domain protein"/>
    <property type="match status" value="1"/>
</dbReference>
<dbReference type="NCBIfam" id="TIGR00254">
    <property type="entry name" value="GGDEF"/>
    <property type="match status" value="1"/>
</dbReference>
<dbReference type="InterPro" id="IPR000014">
    <property type="entry name" value="PAS"/>
</dbReference>
<feature type="domain" description="PAC" evidence="2">
    <location>
        <begin position="217"/>
        <end position="269"/>
    </location>
</feature>
<dbReference type="PANTHER" id="PTHR44757:SF2">
    <property type="entry name" value="BIOFILM ARCHITECTURE MAINTENANCE PROTEIN MBAA"/>
    <property type="match status" value="1"/>
</dbReference>
<dbReference type="PROSITE" id="PS50887">
    <property type="entry name" value="GGDEF"/>
    <property type="match status" value="1"/>
</dbReference>
<dbReference type="InterPro" id="IPR035965">
    <property type="entry name" value="PAS-like_dom_sf"/>
</dbReference>
<dbReference type="GO" id="GO:0003824">
    <property type="term" value="F:catalytic activity"/>
    <property type="evidence" value="ECO:0007669"/>
    <property type="project" value="UniProtKB-ARBA"/>
</dbReference>
<dbReference type="Gene3D" id="3.30.450.20">
    <property type="entry name" value="PAS domain"/>
    <property type="match status" value="1"/>
</dbReference>
<dbReference type="OrthoDB" id="7216521at2"/>
<dbReference type="SUPFAM" id="SSF55781">
    <property type="entry name" value="GAF domain-like"/>
    <property type="match status" value="1"/>
</dbReference>
<reference evidence="4 5" key="1">
    <citation type="submission" date="2017-09" db="EMBL/GenBank/DDBJ databases">
        <authorList>
            <person name="Ehlers B."/>
            <person name="Leendertz F.H."/>
        </authorList>
    </citation>
    <scope>NUCLEOTIDE SEQUENCE [LARGE SCALE GENOMIC DNA]</scope>
    <source>
        <strain evidence="4 5">USBA 140</strain>
    </source>
</reference>
<evidence type="ECO:0000259" key="3">
    <source>
        <dbReference type="PROSITE" id="PS50887"/>
    </source>
</evidence>
<dbReference type="InterPro" id="IPR029016">
    <property type="entry name" value="GAF-like_dom_sf"/>
</dbReference>
<dbReference type="InterPro" id="IPR013656">
    <property type="entry name" value="PAS_4"/>
</dbReference>
<dbReference type="Proteomes" id="UP000219621">
    <property type="component" value="Unassembled WGS sequence"/>
</dbReference>
<dbReference type="PANTHER" id="PTHR44757">
    <property type="entry name" value="DIGUANYLATE CYCLASE DGCP"/>
    <property type="match status" value="1"/>
</dbReference>